<protein>
    <submittedName>
        <fullName evidence="1">Tyrosine-type recombinase/integrase</fullName>
    </submittedName>
</protein>
<dbReference type="EMBL" id="CP127526">
    <property type="protein sequence ID" value="XRI74006.1"/>
    <property type="molecule type" value="Genomic_DNA"/>
</dbReference>
<reference evidence="1 2" key="1">
    <citation type="journal article" date="2021" name="ISME J.">
        <title>Genomic evolution of the class Acidithiobacillia: deep-branching Proteobacteria living in extreme acidic conditions.</title>
        <authorList>
            <person name="Moya-Beltran A."/>
            <person name="Beard S."/>
            <person name="Rojas-Villalobos C."/>
            <person name="Issotta F."/>
            <person name="Gallardo Y."/>
            <person name="Ulloa R."/>
            <person name="Giaveno A."/>
            <person name="Degli Esposti M."/>
            <person name="Johnson D.B."/>
            <person name="Quatrini R."/>
        </authorList>
    </citation>
    <scope>NUCLEOTIDE SEQUENCE [LARGE SCALE GENOMIC DNA]</scope>
    <source>
        <strain evidence="1 2">GG1-14</strain>
    </source>
</reference>
<name>A0ACD5HHK8_9PROT</name>
<organism evidence="1 2">
    <name type="scientific">Acidithiobacillus montserratensis</name>
    <dbReference type="NCBI Taxonomy" id="2729135"/>
    <lineage>
        <taxon>Bacteria</taxon>
        <taxon>Pseudomonadati</taxon>
        <taxon>Pseudomonadota</taxon>
        <taxon>Acidithiobacillia</taxon>
        <taxon>Acidithiobacillales</taxon>
        <taxon>Acidithiobacillaceae</taxon>
        <taxon>Acidithiobacillus</taxon>
    </lineage>
</organism>
<accession>A0ACD5HHK8</accession>
<evidence type="ECO:0000313" key="2">
    <source>
        <dbReference type="Proteomes" id="UP001195965"/>
    </source>
</evidence>
<evidence type="ECO:0000313" key="1">
    <source>
        <dbReference type="EMBL" id="XRI74006.1"/>
    </source>
</evidence>
<sequence length="1117" mass="127442">MADQTPFLKTEVPADAAARFAKIRQELLQLPGARRGQYVFSAADIRSYELWVLRERESTYVKNKADEGPRYKRFLSCLQGEVTGGWGTDEKRENLATMLHDRILETFDPFAGEKKTVTRGKAVLKSRLRAQAKCLQYFSLLIRRGNQAALWMWCPPAVPLILEREATPFQRASLADYQQVLNARQFLEQALQQRAALQHSIVLNQDYREGEILLSALLFGGLGELAALKSVLQQLRKRQKLTVFDSIGLAFWDLPIPMFRGGVRLRRWFPDPFSEILMMRYLQEHPASESEAGTAEKADATFSAQDIRGRMTMVLRSWPRVGRRHIQPASLFKGVTQALRLELPQFLGAYAEGLLEAHALARSSWWRIHGYPVPAETSPQPDVESAEKKPLESAPGVIESTVTVAWLHQLRHILRAKNRGDALKALDTFLSQTDLTDPLGQRMFLWARHLLKKGSSFHHHLAMTTIGRYVSRLAALMLQVLEDTQVIDSFGEPSWRQLYEDLLEQVDTAHQRAHLIRAIREWHQFLVETQGAAALSLQDLGGFQMDVIPDAHGISESEFHQLKTALQEGRHALHHQQLPDLLTLVVILGYRCGLRRMEVLRLRISDCHLEGQARLLIRPFSERRLKTRHATRALPLHVLLEDGELALLRQWVAYRGESGAVSGEDYLFVLPEIGHNPIAQETAMSRIHEDLRWVTGDAQLHFHHLRHSFANQLLWKLMLADMDPQYLPEPYRKEQASARRFRQALLGVDHVNRKQLYAVAALLGHSSPEISLNHYLHNLDLILGLSVRAQVAQARNVQNWLKALKGRLNEKTLYRAYAREGVDGLLSRLRKNIPEAMHTPVHDAERDALIARSSSSEAERQKGRERSERFIERLWFLLLRGFTQSTAIPSPHQADQESFWSAIAEDADVSAQQLARMAGKVQSLFALKSRMGPRHKALQISQFGTGKRDVPLPSRPSTRMDKEHLIKMLPGFWRMADKDPEWLRTTLDVYLERAWRSEPGHFLLRSPTDTGEVALANAFKQLLLGLEISPRNIRYLSFDAEKRRSRWRALWRKALQLNTRDVIGEKTIPNNQHGMESAWLQIHPVFEQVGKRPDGMSPAFSYLMVMGAVVLAGVITL</sequence>
<proteinExistence type="predicted"/>
<gene>
    <name evidence="1" type="ORF">HHS34_002115</name>
</gene>
<dbReference type="Proteomes" id="UP001195965">
    <property type="component" value="Chromosome"/>
</dbReference>
<keyword evidence="2" id="KW-1185">Reference proteome</keyword>